<organism evidence="3">
    <name type="scientific">hydrothermal vent metagenome</name>
    <dbReference type="NCBI Taxonomy" id="652676"/>
    <lineage>
        <taxon>unclassified sequences</taxon>
        <taxon>metagenomes</taxon>
        <taxon>ecological metagenomes</taxon>
    </lineage>
</organism>
<accession>A0A3B0WXH1</accession>
<feature type="domain" description="Lnb N-terminal periplasmic" evidence="1">
    <location>
        <begin position="1"/>
        <end position="64"/>
    </location>
</feature>
<feature type="non-terminal residue" evidence="3">
    <location>
        <position position="1"/>
    </location>
</feature>
<gene>
    <name evidence="3" type="ORF">MNBD_GAMMA07-565</name>
</gene>
<evidence type="ECO:0000259" key="2">
    <source>
        <dbReference type="Pfam" id="PF25222"/>
    </source>
</evidence>
<evidence type="ECO:0000313" key="3">
    <source>
        <dbReference type="EMBL" id="VAW55922.1"/>
    </source>
</evidence>
<dbReference type="InterPro" id="IPR025178">
    <property type="entry name" value="Lnb_N"/>
</dbReference>
<dbReference type="InterPro" id="IPR057162">
    <property type="entry name" value="DUF7840"/>
</dbReference>
<proteinExistence type="predicted"/>
<dbReference type="AlphaFoldDB" id="A0A3B0WXH1"/>
<sequence>PQEVDQFLRHYWEIKNIHFDYYFFRENCSFRLLAMLDVARENINMSQDAHPFYAIPVDTVRDIEAAGLVGARNYRPSAYNKILQMTEHVGDEAAQAAIALSQNKLTIDAMAQQFSINQQINILQLTDEYLKQDETTSIEKSDMQINILSARSRLDAQPEDIIFAFKGVKPETSHQTARWQFSAGNFRASDSGLLNQRNEFGYYEIGLRPAFHDLLDVPTGFIRGSAITVFDTQFRWVPEQDKISLNALNFFSLQSIVPIQPWDSSASKKVSFKLKQRNINVDNQFTEFEMQYSIGYATELSDFLVYAMAKTQFEYAKSLKDNHGFYAGLDAGLLWVFDTTLASGQMTFNYQLLAQITGEPSDIQKLNLGVQFNLFQNNALRLEYEKTEYDVFETTEAKLSYLIYF</sequence>
<dbReference type="Pfam" id="PF13387">
    <property type="entry name" value="Lnb_N"/>
    <property type="match status" value="1"/>
</dbReference>
<reference evidence="3" key="1">
    <citation type="submission" date="2018-06" db="EMBL/GenBank/DDBJ databases">
        <authorList>
            <person name="Zhirakovskaya E."/>
        </authorList>
    </citation>
    <scope>NUCLEOTIDE SEQUENCE</scope>
</reference>
<evidence type="ECO:0000259" key="1">
    <source>
        <dbReference type="Pfam" id="PF13387"/>
    </source>
</evidence>
<dbReference type="EMBL" id="UOFF01000140">
    <property type="protein sequence ID" value="VAW55922.1"/>
    <property type="molecule type" value="Genomic_DNA"/>
</dbReference>
<dbReference type="Pfam" id="PF25222">
    <property type="entry name" value="DUF7840"/>
    <property type="match status" value="1"/>
</dbReference>
<name>A0A3B0WXH1_9ZZZZ</name>
<feature type="domain" description="DUF7840" evidence="2">
    <location>
        <begin position="168"/>
        <end position="404"/>
    </location>
</feature>
<protein>
    <submittedName>
        <fullName evidence="3">Uncharacterized protein</fullName>
    </submittedName>
</protein>